<sequence length="70" mass="7875">MSDFSDAPFFQSFVSGSLRKSWCEFHTADADLKSASFNRGFIIHLMAGISFYSIKPSTNTLIFCRIANSR</sequence>
<evidence type="ECO:0000313" key="2">
    <source>
        <dbReference type="Proteomes" id="UP000244956"/>
    </source>
</evidence>
<accession>A0A2U2B536</accession>
<dbReference type="EMBL" id="QEWP01000018">
    <property type="protein sequence ID" value="PWD98180.1"/>
    <property type="molecule type" value="Genomic_DNA"/>
</dbReference>
<reference evidence="1 2" key="1">
    <citation type="submission" date="2018-05" db="EMBL/GenBank/DDBJ databases">
        <title>Marinilabilia rubrum sp. nov., isolated from saltern sediment.</title>
        <authorList>
            <person name="Zhang R."/>
        </authorList>
    </citation>
    <scope>NUCLEOTIDE SEQUENCE [LARGE SCALE GENOMIC DNA]</scope>
    <source>
        <strain evidence="1 2">WTE16</strain>
    </source>
</reference>
<gene>
    <name evidence="1" type="ORF">DDZ16_16950</name>
</gene>
<comment type="caution">
    <text evidence="1">The sequence shown here is derived from an EMBL/GenBank/DDBJ whole genome shotgun (WGS) entry which is preliminary data.</text>
</comment>
<organism evidence="1 2">
    <name type="scientific">Marinilabilia rubra</name>
    <dbReference type="NCBI Taxonomy" id="2162893"/>
    <lineage>
        <taxon>Bacteria</taxon>
        <taxon>Pseudomonadati</taxon>
        <taxon>Bacteroidota</taxon>
        <taxon>Bacteroidia</taxon>
        <taxon>Marinilabiliales</taxon>
        <taxon>Marinilabiliaceae</taxon>
        <taxon>Marinilabilia</taxon>
    </lineage>
</organism>
<dbReference type="AlphaFoldDB" id="A0A2U2B536"/>
<proteinExistence type="predicted"/>
<evidence type="ECO:0000313" key="1">
    <source>
        <dbReference type="EMBL" id="PWD98180.1"/>
    </source>
</evidence>
<name>A0A2U2B536_9BACT</name>
<protein>
    <submittedName>
        <fullName evidence="1">Uncharacterized protein</fullName>
    </submittedName>
</protein>
<keyword evidence="2" id="KW-1185">Reference proteome</keyword>
<dbReference type="Proteomes" id="UP000244956">
    <property type="component" value="Unassembled WGS sequence"/>
</dbReference>